<dbReference type="EMBL" id="JAWDJW010005209">
    <property type="protein sequence ID" value="KAK3068867.1"/>
    <property type="molecule type" value="Genomic_DNA"/>
</dbReference>
<sequence length="127" mass="13501">IAIMAAAAKQQHFAVSLAVLGLFGNIGSAIGLTISSAIWQGVLPNKLVEYLPTEELPNLLMIYGDIVTALTYLPGTPTRDAIQHAYADAQRGLLVAATSVWVIGFVAVLMWRDIKVIGIKQTKGVVA</sequence>
<proteinExistence type="predicted"/>
<accession>A0ACC3DG20</accession>
<comment type="caution">
    <text evidence="1">The sequence shown here is derived from an EMBL/GenBank/DDBJ whole genome shotgun (WGS) entry which is preliminary data.</text>
</comment>
<reference evidence="1" key="1">
    <citation type="submission" date="2024-09" db="EMBL/GenBank/DDBJ databases">
        <title>Black Yeasts Isolated from many extreme environments.</title>
        <authorList>
            <person name="Coleine C."/>
            <person name="Stajich J.E."/>
            <person name="Selbmann L."/>
        </authorList>
    </citation>
    <scope>NUCLEOTIDE SEQUENCE</scope>
    <source>
        <strain evidence="1">CCFEE 5737</strain>
    </source>
</reference>
<name>A0ACC3DG20_9PEZI</name>
<evidence type="ECO:0000313" key="1">
    <source>
        <dbReference type="EMBL" id="KAK3068867.1"/>
    </source>
</evidence>
<gene>
    <name evidence="1" type="ORF">LTS18_000497</name>
</gene>
<dbReference type="Proteomes" id="UP001186974">
    <property type="component" value="Unassembled WGS sequence"/>
</dbReference>
<protein>
    <submittedName>
        <fullName evidence="1">Uncharacterized protein</fullName>
    </submittedName>
</protein>
<evidence type="ECO:0000313" key="2">
    <source>
        <dbReference type="Proteomes" id="UP001186974"/>
    </source>
</evidence>
<feature type="non-terminal residue" evidence="1">
    <location>
        <position position="1"/>
    </location>
</feature>
<keyword evidence="2" id="KW-1185">Reference proteome</keyword>
<organism evidence="1 2">
    <name type="scientific">Coniosporium uncinatum</name>
    <dbReference type="NCBI Taxonomy" id="93489"/>
    <lineage>
        <taxon>Eukaryota</taxon>
        <taxon>Fungi</taxon>
        <taxon>Dikarya</taxon>
        <taxon>Ascomycota</taxon>
        <taxon>Pezizomycotina</taxon>
        <taxon>Dothideomycetes</taxon>
        <taxon>Dothideomycetes incertae sedis</taxon>
        <taxon>Coniosporium</taxon>
    </lineage>
</organism>